<dbReference type="GO" id="GO:0004301">
    <property type="term" value="F:epoxide hydrolase activity"/>
    <property type="evidence" value="ECO:0007669"/>
    <property type="project" value="TreeGrafter"/>
</dbReference>
<evidence type="ECO:0000313" key="7">
    <source>
        <dbReference type="Proteomes" id="UP000559256"/>
    </source>
</evidence>
<dbReference type="InterPro" id="IPR029058">
    <property type="entry name" value="AB_hydrolase_fold"/>
</dbReference>
<keyword evidence="7" id="KW-1185">Reference proteome</keyword>
<organism evidence="6 7">
    <name type="scientific">Tetrapyrgos nigripes</name>
    <dbReference type="NCBI Taxonomy" id="182062"/>
    <lineage>
        <taxon>Eukaryota</taxon>
        <taxon>Fungi</taxon>
        <taxon>Dikarya</taxon>
        <taxon>Basidiomycota</taxon>
        <taxon>Agaricomycotina</taxon>
        <taxon>Agaricomycetes</taxon>
        <taxon>Agaricomycetidae</taxon>
        <taxon>Agaricales</taxon>
        <taxon>Marasmiineae</taxon>
        <taxon>Marasmiaceae</taxon>
        <taxon>Tetrapyrgos</taxon>
    </lineage>
</organism>
<dbReference type="AlphaFoldDB" id="A0A8H5GDA7"/>
<protein>
    <recommendedName>
        <fullName evidence="5">Epoxide hydrolase N-terminal domain-containing protein</fullName>
    </recommendedName>
</protein>
<keyword evidence="3" id="KW-0378">Hydrolase</keyword>
<evidence type="ECO:0000256" key="2">
    <source>
        <dbReference type="ARBA" id="ARBA00022797"/>
    </source>
</evidence>
<dbReference type="Gene3D" id="3.40.50.1820">
    <property type="entry name" value="alpha/beta hydrolase"/>
    <property type="match status" value="1"/>
</dbReference>
<sequence>MTINLETPYTISIPDSKLSILQQKLAFVTFPDELEDSGWDYGVPLSVAQRLISRWKDGYDWRKIEKQLNEELPQFTRDIEVEGHGVLKIHYVHKKSSKNAIPLLFVHGYILFQFSRPGSFLEVRKILPLLTEPESAQDPSFHVVALSLPGFGFSEAPRKKGFSLRQFAEVCNKLMLSLGYDRYVTQSGDWGFYICRTIAQFYGGKHLIAWHTNYPDAGGDVPTSPDDPSTASQMDLDGYARNRWFFKDSFGYNTEQTSRPQTIGYSLADSPLGLLAWIYEKLVEWSDVDAYSWSDDEALTWISVYWFSEAGPAAAGRIYREVQYKEPNDREAANVCPQNPRPDIPMGWSRFPRDILYYPLASVQKIGNLAYQNYDHKKGGHFPATEVPEALVKDLRQFFRSVVDVRLA</sequence>
<feature type="active site" description="Nucleophile" evidence="4">
    <location>
        <position position="189"/>
    </location>
</feature>
<keyword evidence="2" id="KW-0058">Aromatic hydrocarbons catabolism</keyword>
<comment type="similarity">
    <text evidence="1">Belongs to the peptidase S33 family.</text>
</comment>
<dbReference type="EMBL" id="JAACJM010000036">
    <property type="protein sequence ID" value="KAF5362836.1"/>
    <property type="molecule type" value="Genomic_DNA"/>
</dbReference>
<evidence type="ECO:0000259" key="5">
    <source>
        <dbReference type="Pfam" id="PF06441"/>
    </source>
</evidence>
<dbReference type="Proteomes" id="UP000559256">
    <property type="component" value="Unassembled WGS sequence"/>
</dbReference>
<dbReference type="InterPro" id="IPR000639">
    <property type="entry name" value="Epox_hydrolase-like"/>
</dbReference>
<gene>
    <name evidence="6" type="ORF">D9758_007109</name>
</gene>
<feature type="active site" description="Proton acceptor" evidence="4">
    <location>
        <position position="381"/>
    </location>
</feature>
<dbReference type="PANTHER" id="PTHR21661">
    <property type="entry name" value="EPOXIDE HYDROLASE 1-RELATED"/>
    <property type="match status" value="1"/>
</dbReference>
<dbReference type="GO" id="GO:0097176">
    <property type="term" value="P:epoxide metabolic process"/>
    <property type="evidence" value="ECO:0007669"/>
    <property type="project" value="TreeGrafter"/>
</dbReference>
<dbReference type="InterPro" id="IPR016292">
    <property type="entry name" value="Epoxide_hydrolase"/>
</dbReference>
<evidence type="ECO:0000256" key="1">
    <source>
        <dbReference type="ARBA" id="ARBA00010088"/>
    </source>
</evidence>
<dbReference type="Pfam" id="PF06441">
    <property type="entry name" value="EHN"/>
    <property type="match status" value="1"/>
</dbReference>
<dbReference type="OrthoDB" id="7130006at2759"/>
<accession>A0A8H5GDA7</accession>
<evidence type="ECO:0000256" key="3">
    <source>
        <dbReference type="ARBA" id="ARBA00022801"/>
    </source>
</evidence>
<dbReference type="PIRSF" id="PIRSF001112">
    <property type="entry name" value="Epoxide_hydrolase"/>
    <property type="match status" value="1"/>
</dbReference>
<comment type="caution">
    <text evidence="6">The sequence shown here is derived from an EMBL/GenBank/DDBJ whole genome shotgun (WGS) entry which is preliminary data.</text>
</comment>
<reference evidence="6 7" key="1">
    <citation type="journal article" date="2020" name="ISME J.">
        <title>Uncovering the hidden diversity of litter-decomposition mechanisms in mushroom-forming fungi.</title>
        <authorList>
            <person name="Floudas D."/>
            <person name="Bentzer J."/>
            <person name="Ahren D."/>
            <person name="Johansson T."/>
            <person name="Persson P."/>
            <person name="Tunlid A."/>
        </authorList>
    </citation>
    <scope>NUCLEOTIDE SEQUENCE [LARGE SCALE GENOMIC DNA]</scope>
    <source>
        <strain evidence="6 7">CBS 291.85</strain>
    </source>
</reference>
<feature type="active site" description="Proton donor" evidence="4">
    <location>
        <position position="319"/>
    </location>
</feature>
<evidence type="ECO:0000313" key="6">
    <source>
        <dbReference type="EMBL" id="KAF5362836.1"/>
    </source>
</evidence>
<dbReference type="PANTHER" id="PTHR21661:SF35">
    <property type="entry name" value="EPOXIDE HYDROLASE"/>
    <property type="match status" value="1"/>
</dbReference>
<evidence type="ECO:0000256" key="4">
    <source>
        <dbReference type="PIRSR" id="PIRSR001112-1"/>
    </source>
</evidence>
<dbReference type="PRINTS" id="PR00412">
    <property type="entry name" value="EPOXHYDRLASE"/>
</dbReference>
<dbReference type="SUPFAM" id="SSF53474">
    <property type="entry name" value="alpha/beta-Hydrolases"/>
    <property type="match status" value="1"/>
</dbReference>
<proteinExistence type="inferred from homology"/>
<feature type="domain" description="Epoxide hydrolase N-terminal" evidence="5">
    <location>
        <begin position="7"/>
        <end position="122"/>
    </location>
</feature>
<name>A0A8H5GDA7_9AGAR</name>
<dbReference type="InterPro" id="IPR010497">
    <property type="entry name" value="Epoxide_hydro_N"/>
</dbReference>